<dbReference type="OrthoDB" id="9798990at2"/>
<proteinExistence type="predicted"/>
<dbReference type="AlphaFoldDB" id="A0A4P6HTB1"/>
<protein>
    <submittedName>
        <fullName evidence="3">VapC toxin family PIN domain ribonuclease</fullName>
    </submittedName>
</protein>
<dbReference type="Pfam" id="PF01850">
    <property type="entry name" value="PIN"/>
    <property type="match status" value="1"/>
</dbReference>
<dbReference type="PANTHER" id="PTHR36173">
    <property type="entry name" value="RIBONUCLEASE VAPC16-RELATED"/>
    <property type="match status" value="1"/>
</dbReference>
<feature type="region of interest" description="Disordered" evidence="1">
    <location>
        <begin position="1"/>
        <end position="39"/>
    </location>
</feature>
<dbReference type="InterPro" id="IPR041705">
    <property type="entry name" value="PIN_Sll0205"/>
</dbReference>
<dbReference type="PANTHER" id="PTHR36173:SF1">
    <property type="entry name" value="RIBONUCLEASE VAPC22"/>
    <property type="match status" value="1"/>
</dbReference>
<name>A0A4P6HTB1_9BACT</name>
<dbReference type="Proteomes" id="UP000293296">
    <property type="component" value="Chromosome"/>
</dbReference>
<gene>
    <name evidence="3" type="ORF">C3Y92_02740</name>
</gene>
<evidence type="ECO:0000313" key="3">
    <source>
        <dbReference type="EMBL" id="QAZ69420.1"/>
    </source>
</evidence>
<feature type="domain" description="PIN" evidence="2">
    <location>
        <begin position="47"/>
        <end position="166"/>
    </location>
</feature>
<evidence type="ECO:0000259" key="2">
    <source>
        <dbReference type="Pfam" id="PF01850"/>
    </source>
</evidence>
<evidence type="ECO:0000256" key="1">
    <source>
        <dbReference type="SAM" id="MobiDB-lite"/>
    </source>
</evidence>
<dbReference type="InterPro" id="IPR052919">
    <property type="entry name" value="TA_system_RNase"/>
</dbReference>
<keyword evidence="4" id="KW-1185">Reference proteome</keyword>
<dbReference type="KEGG" id="dcb:C3Y92_02740"/>
<dbReference type="SUPFAM" id="SSF88723">
    <property type="entry name" value="PIN domain-like"/>
    <property type="match status" value="1"/>
</dbReference>
<feature type="compositionally biased region" description="Pro residues" evidence="1">
    <location>
        <begin position="1"/>
        <end position="11"/>
    </location>
</feature>
<dbReference type="Gene3D" id="3.40.50.1010">
    <property type="entry name" value="5'-nuclease"/>
    <property type="match status" value="1"/>
</dbReference>
<accession>A0A4P6HTB1</accession>
<organism evidence="3 4">
    <name type="scientific">Solidesulfovibrio carbinolicus</name>
    <dbReference type="NCBI Taxonomy" id="296842"/>
    <lineage>
        <taxon>Bacteria</taxon>
        <taxon>Pseudomonadati</taxon>
        <taxon>Thermodesulfobacteriota</taxon>
        <taxon>Desulfovibrionia</taxon>
        <taxon>Desulfovibrionales</taxon>
        <taxon>Desulfovibrionaceae</taxon>
        <taxon>Solidesulfovibrio</taxon>
    </lineage>
</organism>
<dbReference type="EMBL" id="CP026538">
    <property type="protein sequence ID" value="QAZ69420.1"/>
    <property type="molecule type" value="Genomic_DNA"/>
</dbReference>
<dbReference type="InterPro" id="IPR029060">
    <property type="entry name" value="PIN-like_dom_sf"/>
</dbReference>
<dbReference type="CDD" id="cd09872">
    <property type="entry name" value="PIN_Sll0205-like"/>
    <property type="match status" value="1"/>
</dbReference>
<evidence type="ECO:0000313" key="4">
    <source>
        <dbReference type="Proteomes" id="UP000293296"/>
    </source>
</evidence>
<dbReference type="InterPro" id="IPR002716">
    <property type="entry name" value="PIN_dom"/>
</dbReference>
<sequence>MPGRRGPPPGPGRLARRHDPPAAPDRAGRGSLRPHGRPVGGQGVKRYLLDTHALVFWSLGEGLSPRFATRLDRLCRAGRLAVSAVSFWETALLAQKGRIELPDVAGWKDELVRASGLAVLTPDADVMIASALLPPLHKDPMDRLIVAHALAKGAVLVSRDALVRRYPVPTLWLD</sequence>
<reference evidence="3 4" key="1">
    <citation type="submission" date="2018-02" db="EMBL/GenBank/DDBJ databases">
        <title>Genome sequence of Desulfovibrio carbinolicus DSM 3852.</title>
        <authorList>
            <person name="Wilbanks E."/>
            <person name="Skennerton C.T."/>
            <person name="Orphan V.J."/>
        </authorList>
    </citation>
    <scope>NUCLEOTIDE SEQUENCE [LARGE SCALE GENOMIC DNA]</scope>
    <source>
        <strain evidence="3 4">DSM 3852</strain>
    </source>
</reference>